<gene>
    <name evidence="2" type="ORF">BDZ83DRAFT_751725</name>
</gene>
<evidence type="ECO:0000256" key="1">
    <source>
        <dbReference type="SAM" id="SignalP"/>
    </source>
</evidence>
<organism evidence="2 3">
    <name type="scientific">Glomerella acutata</name>
    <name type="common">Colletotrichum acutatum</name>
    <dbReference type="NCBI Taxonomy" id="27357"/>
    <lineage>
        <taxon>Eukaryota</taxon>
        <taxon>Fungi</taxon>
        <taxon>Dikarya</taxon>
        <taxon>Ascomycota</taxon>
        <taxon>Pezizomycotina</taxon>
        <taxon>Sordariomycetes</taxon>
        <taxon>Hypocreomycetidae</taxon>
        <taxon>Glomerellales</taxon>
        <taxon>Glomerellaceae</taxon>
        <taxon>Colletotrichum</taxon>
        <taxon>Colletotrichum acutatum species complex</taxon>
    </lineage>
</organism>
<comment type="caution">
    <text evidence="2">The sequence shown here is derived from an EMBL/GenBank/DDBJ whole genome shotgun (WGS) entry which is preliminary data.</text>
</comment>
<name>A0AAD8XGJ7_GLOAC</name>
<sequence length="208" mass="22039">MLPSAALLIAVIGSAAALRIKSVTHSGPACPQTDRLTWSGGLDDLIIALPDFSETLAAGQMTSCQVHLLIDEGESGKALLLQDITLSGGLYLSSNTKVDFYTTAYWSETASDTVTKSTSTASGSAVVFRNVDVAQRVNSVSPCTGGDGYVGILNVTFRIISQGGGLVIFGKEQIDLPWNISTTKFRITTIPHHLELQYAFQVVVANAM</sequence>
<feature type="chain" id="PRO_5042284642" description="Secreted protein" evidence="1">
    <location>
        <begin position="18"/>
        <end position="208"/>
    </location>
</feature>
<proteinExistence type="predicted"/>
<dbReference type="RefSeq" id="XP_060365531.1">
    <property type="nucleotide sequence ID" value="XM_060514094.1"/>
</dbReference>
<feature type="signal peptide" evidence="1">
    <location>
        <begin position="1"/>
        <end position="17"/>
    </location>
</feature>
<keyword evidence="3" id="KW-1185">Reference proteome</keyword>
<dbReference type="AlphaFoldDB" id="A0AAD8XGJ7"/>
<reference evidence="2" key="1">
    <citation type="submission" date="2021-12" db="EMBL/GenBank/DDBJ databases">
        <title>Comparative genomics, transcriptomics and evolutionary studies reveal genomic signatures of adaptation to plant cell wall in hemibiotrophic fungi.</title>
        <authorList>
            <consortium name="DOE Joint Genome Institute"/>
            <person name="Baroncelli R."/>
            <person name="Diaz J.F."/>
            <person name="Benocci T."/>
            <person name="Peng M."/>
            <person name="Battaglia E."/>
            <person name="Haridas S."/>
            <person name="Andreopoulos W."/>
            <person name="Labutti K."/>
            <person name="Pangilinan J."/>
            <person name="Floch G.L."/>
            <person name="Makela M.R."/>
            <person name="Henrissat B."/>
            <person name="Grigoriev I.V."/>
            <person name="Crouch J.A."/>
            <person name="De Vries R.P."/>
            <person name="Sukno S.A."/>
            <person name="Thon M.R."/>
        </authorList>
    </citation>
    <scope>NUCLEOTIDE SEQUENCE</scope>
    <source>
        <strain evidence="2">CBS 112980</strain>
    </source>
</reference>
<evidence type="ECO:0008006" key="4">
    <source>
        <dbReference type="Google" id="ProtNLM"/>
    </source>
</evidence>
<protein>
    <recommendedName>
        <fullName evidence="4">Secreted protein</fullName>
    </recommendedName>
</protein>
<dbReference type="InterPro" id="IPR025649">
    <property type="entry name" value="DUF4360"/>
</dbReference>
<evidence type="ECO:0000313" key="2">
    <source>
        <dbReference type="EMBL" id="KAK1725476.1"/>
    </source>
</evidence>
<dbReference type="EMBL" id="JAHMHS010000041">
    <property type="protein sequence ID" value="KAK1725476.1"/>
    <property type="molecule type" value="Genomic_DNA"/>
</dbReference>
<dbReference type="GeneID" id="85397992"/>
<keyword evidence="1" id="KW-0732">Signal</keyword>
<dbReference type="Proteomes" id="UP001244207">
    <property type="component" value="Unassembled WGS sequence"/>
</dbReference>
<evidence type="ECO:0000313" key="3">
    <source>
        <dbReference type="Proteomes" id="UP001244207"/>
    </source>
</evidence>
<dbReference type="Pfam" id="PF14273">
    <property type="entry name" value="DUF4360"/>
    <property type="match status" value="1"/>
</dbReference>
<accession>A0AAD8XGJ7</accession>